<keyword evidence="2" id="KW-1185">Reference proteome</keyword>
<evidence type="ECO:0000313" key="2">
    <source>
        <dbReference type="Proteomes" id="UP000815325"/>
    </source>
</evidence>
<organism evidence="1 2">
    <name type="scientific">Dunaliella salina</name>
    <name type="common">Green alga</name>
    <name type="synonym">Protococcus salinus</name>
    <dbReference type="NCBI Taxonomy" id="3046"/>
    <lineage>
        <taxon>Eukaryota</taxon>
        <taxon>Viridiplantae</taxon>
        <taxon>Chlorophyta</taxon>
        <taxon>core chlorophytes</taxon>
        <taxon>Chlorophyceae</taxon>
        <taxon>CS clade</taxon>
        <taxon>Chlamydomonadales</taxon>
        <taxon>Dunaliellaceae</taxon>
        <taxon>Dunaliella</taxon>
    </lineage>
</organism>
<comment type="caution">
    <text evidence="1">The sequence shown here is derived from an EMBL/GenBank/DDBJ whole genome shotgun (WGS) entry which is preliminary data.</text>
</comment>
<proteinExistence type="predicted"/>
<reference evidence="1" key="1">
    <citation type="submission" date="2017-08" db="EMBL/GenBank/DDBJ databases">
        <authorList>
            <person name="Polle J.E."/>
            <person name="Barry K."/>
            <person name="Cushman J."/>
            <person name="Schmutz J."/>
            <person name="Tran D."/>
            <person name="Hathwaick L.T."/>
            <person name="Yim W.C."/>
            <person name="Jenkins J."/>
            <person name="Mckie-Krisberg Z.M."/>
            <person name="Prochnik S."/>
            <person name="Lindquist E."/>
            <person name="Dockter R.B."/>
            <person name="Adam C."/>
            <person name="Molina H."/>
            <person name="Bunkerborg J."/>
            <person name="Jin E."/>
            <person name="Buchheim M."/>
            <person name="Magnuson J."/>
        </authorList>
    </citation>
    <scope>NUCLEOTIDE SEQUENCE</scope>
    <source>
        <strain evidence="1">CCAP 19/18</strain>
    </source>
</reference>
<accession>A0ABQ7H005</accession>
<dbReference type="Gene3D" id="2.40.50.140">
    <property type="entry name" value="Nucleic acid-binding proteins"/>
    <property type="match status" value="1"/>
</dbReference>
<dbReference type="InterPro" id="IPR012340">
    <property type="entry name" value="NA-bd_OB-fold"/>
</dbReference>
<dbReference type="EMBL" id="MU069522">
    <property type="protein sequence ID" value="KAF5840151.1"/>
    <property type="molecule type" value="Genomic_DNA"/>
</dbReference>
<evidence type="ECO:0000313" key="1">
    <source>
        <dbReference type="EMBL" id="KAF5840151.1"/>
    </source>
</evidence>
<gene>
    <name evidence="1" type="ORF">DUNSADRAFT_17635</name>
</gene>
<protein>
    <submittedName>
        <fullName evidence="1">Uncharacterized protein</fullName>
    </submittedName>
</protein>
<dbReference type="Proteomes" id="UP000815325">
    <property type="component" value="Unassembled WGS sequence"/>
</dbReference>
<sequence>MQHGETEESLCPGKLVEARVTWIGREEVKLRLAHAEAIECVIMRHNLSSKEHLPCTSCFINSHSPSHSLRITPLCSLDADHHCSCSKLCPIMDRDCFCMHKATLPPAYPLPLWNPHALWAQVIHADVVRLHGDHSGMHHALLVPAYPLLSRNLRVLWAQVLTAWMGSIAHPLNAHLRSVHRSNTRASDSLCSCEIVMPVAASYHCPHPELAEGPLLQAPGFTAAPTYPLLLRGFHKEILGTVDAGHHCPHPEVARGPLWQGPSAAFHAGADQQEGGFGDVQVGGDVSVALERFDRAARRGSGGVLVEGDVSGFGLYQ</sequence>
<name>A0ABQ7H005_DUNSA</name>